<feature type="compositionally biased region" description="Polar residues" evidence="1">
    <location>
        <begin position="374"/>
        <end position="391"/>
    </location>
</feature>
<feature type="compositionally biased region" description="Basic residues" evidence="1">
    <location>
        <begin position="32"/>
        <end position="43"/>
    </location>
</feature>
<feature type="region of interest" description="Disordered" evidence="1">
    <location>
        <begin position="374"/>
        <end position="397"/>
    </location>
</feature>
<dbReference type="EMBL" id="JAPFFF010000015">
    <property type="protein sequence ID" value="KAK8866292.1"/>
    <property type="molecule type" value="Genomic_DNA"/>
</dbReference>
<gene>
    <name evidence="2" type="ORF">M9Y10_009252</name>
</gene>
<comment type="caution">
    <text evidence="2">The sequence shown here is derived from an EMBL/GenBank/DDBJ whole genome shotgun (WGS) entry which is preliminary data.</text>
</comment>
<accession>A0ABR2IP09</accession>
<evidence type="ECO:0000256" key="1">
    <source>
        <dbReference type="SAM" id="MobiDB-lite"/>
    </source>
</evidence>
<evidence type="ECO:0000313" key="2">
    <source>
        <dbReference type="EMBL" id="KAK8866292.1"/>
    </source>
</evidence>
<proteinExistence type="predicted"/>
<sequence>MSSSSYSHHAKNDSDGSNHSSVKSVEVSNYPKTKKKKVQKKKPKEIQKPPLHFDFNLASSSSRPKEVLSISEEEAGSQKAKSIYNYSVTSRKNDNLSSVSSKSRNYMNKNNIINNNQNIVKLPPPSKPNFIRKSQETIVKANFDDRWQLFLELKTLDKARSRIYFKVYFYKWKIATSTKFIERIKEKTASFEFNHESESNKKTIEKDKNNKVDNAIDLINKARKKYDEYTSFLSQFEGQLSSYIQIPKKVSNGTTNTNNTSISNNNNINRSNIENHNYINSTSSINANLTQYRNANSSKKSHIFAKNENEEDNFSSFFNENDNNSTLVANKLINDSKQKVFDNMQETKDQQDSQLCEFDFTEYSDNLLQIETPQPFNSFTEPKPPSENSDSGEMPKSEVQISVDSITVANSFCDMIDNSISRSKELAVKTKTILADESQSSSDIENEFQDHSFIHEKKRRYISSSSSEDEDYFLPKLMIRYSKNHESSSSLADSFHVSRSSFENHLNERKDRKYSTGFPSDLYDEILSPLPVTKVKITSSKA</sequence>
<name>A0ABR2IP09_9EUKA</name>
<reference evidence="2 3" key="1">
    <citation type="submission" date="2024-04" db="EMBL/GenBank/DDBJ databases">
        <title>Tritrichomonas musculus Genome.</title>
        <authorList>
            <person name="Alves-Ferreira E."/>
            <person name="Grigg M."/>
            <person name="Lorenzi H."/>
            <person name="Galac M."/>
        </authorList>
    </citation>
    <scope>NUCLEOTIDE SEQUENCE [LARGE SCALE GENOMIC DNA]</scope>
    <source>
        <strain evidence="2 3">EAF2021</strain>
    </source>
</reference>
<dbReference type="Proteomes" id="UP001470230">
    <property type="component" value="Unassembled WGS sequence"/>
</dbReference>
<feature type="region of interest" description="Disordered" evidence="1">
    <location>
        <begin position="1"/>
        <end position="58"/>
    </location>
</feature>
<keyword evidence="3" id="KW-1185">Reference proteome</keyword>
<organism evidence="2 3">
    <name type="scientific">Tritrichomonas musculus</name>
    <dbReference type="NCBI Taxonomy" id="1915356"/>
    <lineage>
        <taxon>Eukaryota</taxon>
        <taxon>Metamonada</taxon>
        <taxon>Parabasalia</taxon>
        <taxon>Tritrichomonadida</taxon>
        <taxon>Tritrichomonadidae</taxon>
        <taxon>Tritrichomonas</taxon>
    </lineage>
</organism>
<protein>
    <recommendedName>
        <fullName evidence="4">RGS domain-containing protein</fullName>
    </recommendedName>
</protein>
<evidence type="ECO:0008006" key="4">
    <source>
        <dbReference type="Google" id="ProtNLM"/>
    </source>
</evidence>
<feature type="compositionally biased region" description="Polar residues" evidence="1">
    <location>
        <begin position="17"/>
        <end position="27"/>
    </location>
</feature>
<evidence type="ECO:0000313" key="3">
    <source>
        <dbReference type="Proteomes" id="UP001470230"/>
    </source>
</evidence>